<protein>
    <recommendedName>
        <fullName evidence="15">Integrase catalytic domain-containing protein</fullName>
    </recommendedName>
</protein>
<dbReference type="Gene3D" id="3.30.420.10">
    <property type="entry name" value="Ribonuclease H-like superfamily/Ribonuclease H"/>
    <property type="match status" value="1"/>
</dbReference>
<keyword evidence="5" id="KW-0255">Endonuclease</keyword>
<keyword evidence="1" id="KW-0815">Transposition</keyword>
<dbReference type="GO" id="GO:0006310">
    <property type="term" value="P:DNA recombination"/>
    <property type="evidence" value="ECO:0007669"/>
    <property type="project" value="UniProtKB-KW"/>
</dbReference>
<dbReference type="InterPro" id="IPR012337">
    <property type="entry name" value="RNaseH-like_sf"/>
</dbReference>
<dbReference type="AlphaFoldDB" id="A0A9Q3DA79"/>
<evidence type="ECO:0000256" key="5">
    <source>
        <dbReference type="ARBA" id="ARBA00022759"/>
    </source>
</evidence>
<reference evidence="16" key="1">
    <citation type="submission" date="2021-03" db="EMBL/GenBank/DDBJ databases">
        <title>Draft genome sequence of rust myrtle Austropuccinia psidii MF-1, a brazilian biotype.</title>
        <authorList>
            <person name="Quecine M.C."/>
            <person name="Pachon D.M.R."/>
            <person name="Bonatelli M.L."/>
            <person name="Correr F.H."/>
            <person name="Franceschini L.M."/>
            <person name="Leite T.F."/>
            <person name="Margarido G.R.A."/>
            <person name="Almeida C.A."/>
            <person name="Ferrarezi J.A."/>
            <person name="Labate C.A."/>
        </authorList>
    </citation>
    <scope>NUCLEOTIDE SEQUENCE</scope>
    <source>
        <strain evidence="16">MF-1</strain>
    </source>
</reference>
<evidence type="ECO:0000256" key="11">
    <source>
        <dbReference type="ARBA" id="ARBA00022932"/>
    </source>
</evidence>
<organism evidence="16 17">
    <name type="scientific">Austropuccinia psidii MF-1</name>
    <dbReference type="NCBI Taxonomy" id="1389203"/>
    <lineage>
        <taxon>Eukaryota</taxon>
        <taxon>Fungi</taxon>
        <taxon>Dikarya</taxon>
        <taxon>Basidiomycota</taxon>
        <taxon>Pucciniomycotina</taxon>
        <taxon>Pucciniomycetes</taxon>
        <taxon>Pucciniales</taxon>
        <taxon>Sphaerophragmiaceae</taxon>
        <taxon>Austropuccinia</taxon>
    </lineage>
</organism>
<feature type="domain" description="Integrase catalytic" evidence="15">
    <location>
        <begin position="115"/>
        <end position="281"/>
    </location>
</feature>
<evidence type="ECO:0000256" key="2">
    <source>
        <dbReference type="ARBA" id="ARBA00022695"/>
    </source>
</evidence>
<evidence type="ECO:0000256" key="8">
    <source>
        <dbReference type="ARBA" id="ARBA00022884"/>
    </source>
</evidence>
<dbReference type="GO" id="GO:0016787">
    <property type="term" value="F:hydrolase activity"/>
    <property type="evidence" value="ECO:0007669"/>
    <property type="project" value="UniProtKB-KW"/>
</dbReference>
<dbReference type="GO" id="GO:0046872">
    <property type="term" value="F:metal ion binding"/>
    <property type="evidence" value="ECO:0007669"/>
    <property type="project" value="UniProtKB-KW"/>
</dbReference>
<evidence type="ECO:0000256" key="12">
    <source>
        <dbReference type="ARBA" id="ARBA00023172"/>
    </source>
</evidence>
<dbReference type="EMBL" id="AVOT02013645">
    <property type="protein sequence ID" value="MBW0496487.1"/>
    <property type="molecule type" value="Genomic_DNA"/>
</dbReference>
<proteinExistence type="predicted"/>
<evidence type="ECO:0000313" key="16">
    <source>
        <dbReference type="EMBL" id="MBW0496487.1"/>
    </source>
</evidence>
<dbReference type="Proteomes" id="UP000765509">
    <property type="component" value="Unassembled WGS sequence"/>
</dbReference>
<comment type="catalytic activity">
    <reaction evidence="14">
        <text>DNA(n) + a 2'-deoxyribonucleoside 5'-triphosphate = DNA(n+1) + diphosphate</text>
        <dbReference type="Rhea" id="RHEA:22508"/>
        <dbReference type="Rhea" id="RHEA-COMP:17339"/>
        <dbReference type="Rhea" id="RHEA-COMP:17340"/>
        <dbReference type="ChEBI" id="CHEBI:33019"/>
        <dbReference type="ChEBI" id="CHEBI:61560"/>
        <dbReference type="ChEBI" id="CHEBI:173112"/>
        <dbReference type="EC" id="2.7.7.7"/>
    </reaction>
</comment>
<keyword evidence="7" id="KW-0460">Magnesium</keyword>
<evidence type="ECO:0000256" key="6">
    <source>
        <dbReference type="ARBA" id="ARBA00022801"/>
    </source>
</evidence>
<dbReference type="OrthoDB" id="97058at2759"/>
<accession>A0A9Q3DA79</accession>
<name>A0A9Q3DA79_9BASI</name>
<keyword evidence="4" id="KW-0479">Metal-binding</keyword>
<comment type="catalytic activity">
    <reaction evidence="13">
        <text>DNA(n) + a 2'-deoxyribonucleoside 5'-triphosphate = DNA(n+1) + diphosphate</text>
        <dbReference type="Rhea" id="RHEA:22508"/>
        <dbReference type="Rhea" id="RHEA-COMP:17339"/>
        <dbReference type="Rhea" id="RHEA-COMP:17340"/>
        <dbReference type="ChEBI" id="CHEBI:33019"/>
        <dbReference type="ChEBI" id="CHEBI:61560"/>
        <dbReference type="ChEBI" id="CHEBI:173112"/>
        <dbReference type="EC" id="2.7.7.49"/>
    </reaction>
</comment>
<sequence>MLDNCLYVPRLNCNLISLLGLGHKEVLINQDNGAFILNSKEDTLLKGTIVNSLMKVNYSTPKELTIQISNLWHSRLGHPGNHAIKSMDLPEMSSQCLMCSKNKMHTLPFKDHFEQVSLPLGCVHLDLMGPISPTSVSQSRYFLMVVDQATSFKIVKILKTKSDVFQQFLIVKKSMENLHDQTLKRFVSYRGGEFLNHQFKKLSKEWDLNTSCHQRKLLNIMDLPKEPIKPYSKKARCLLNNSNIPNSYWAEAVNTATLLSNLIHTPSRHNLSPHQLFKGLPPCIKKLQVFGC</sequence>
<dbReference type="PANTHER" id="PTHR42648:SF11">
    <property type="entry name" value="TRANSPOSON TY4-P GAG-POL POLYPROTEIN"/>
    <property type="match status" value="1"/>
</dbReference>
<evidence type="ECO:0000256" key="7">
    <source>
        <dbReference type="ARBA" id="ARBA00022842"/>
    </source>
</evidence>
<gene>
    <name evidence="16" type="ORF">O181_036202</name>
</gene>
<keyword evidence="11" id="KW-0239">DNA-directed DNA polymerase</keyword>
<keyword evidence="10" id="KW-0695">RNA-directed DNA polymerase</keyword>
<comment type="caution">
    <text evidence="16">The sequence shown here is derived from an EMBL/GenBank/DDBJ whole genome shotgun (WGS) entry which is preliminary data.</text>
</comment>
<evidence type="ECO:0000256" key="10">
    <source>
        <dbReference type="ARBA" id="ARBA00022918"/>
    </source>
</evidence>
<dbReference type="PROSITE" id="PS50994">
    <property type="entry name" value="INTEGRASE"/>
    <property type="match status" value="1"/>
</dbReference>
<dbReference type="PANTHER" id="PTHR42648">
    <property type="entry name" value="TRANSPOSASE, PUTATIVE-RELATED"/>
    <property type="match status" value="1"/>
</dbReference>
<dbReference type="GO" id="GO:0003723">
    <property type="term" value="F:RNA binding"/>
    <property type="evidence" value="ECO:0007669"/>
    <property type="project" value="UniProtKB-KW"/>
</dbReference>
<dbReference type="GO" id="GO:0004519">
    <property type="term" value="F:endonuclease activity"/>
    <property type="evidence" value="ECO:0007669"/>
    <property type="project" value="UniProtKB-KW"/>
</dbReference>
<dbReference type="GO" id="GO:0015074">
    <property type="term" value="P:DNA integration"/>
    <property type="evidence" value="ECO:0007669"/>
    <property type="project" value="UniProtKB-KW"/>
</dbReference>
<dbReference type="SUPFAM" id="SSF53098">
    <property type="entry name" value="Ribonuclease H-like"/>
    <property type="match status" value="1"/>
</dbReference>
<evidence type="ECO:0000256" key="9">
    <source>
        <dbReference type="ARBA" id="ARBA00022908"/>
    </source>
</evidence>
<dbReference type="GO" id="GO:0005634">
    <property type="term" value="C:nucleus"/>
    <property type="evidence" value="ECO:0007669"/>
    <property type="project" value="UniProtKB-ARBA"/>
</dbReference>
<keyword evidence="8" id="KW-0694">RNA-binding</keyword>
<dbReference type="GO" id="GO:0003964">
    <property type="term" value="F:RNA-directed DNA polymerase activity"/>
    <property type="evidence" value="ECO:0007669"/>
    <property type="project" value="UniProtKB-KW"/>
</dbReference>
<keyword evidence="17" id="KW-1185">Reference proteome</keyword>
<dbReference type="GO" id="GO:0003887">
    <property type="term" value="F:DNA-directed DNA polymerase activity"/>
    <property type="evidence" value="ECO:0007669"/>
    <property type="project" value="UniProtKB-KW"/>
</dbReference>
<dbReference type="InterPro" id="IPR036397">
    <property type="entry name" value="RNaseH_sf"/>
</dbReference>
<evidence type="ECO:0000256" key="13">
    <source>
        <dbReference type="ARBA" id="ARBA00048173"/>
    </source>
</evidence>
<keyword evidence="6" id="KW-0378">Hydrolase</keyword>
<dbReference type="InterPro" id="IPR039537">
    <property type="entry name" value="Retrotran_Ty1/copia-like"/>
</dbReference>
<dbReference type="InterPro" id="IPR001584">
    <property type="entry name" value="Integrase_cat-core"/>
</dbReference>
<evidence type="ECO:0000256" key="1">
    <source>
        <dbReference type="ARBA" id="ARBA00022578"/>
    </source>
</evidence>
<keyword evidence="2" id="KW-0548">Nucleotidyltransferase</keyword>
<evidence type="ECO:0000256" key="3">
    <source>
        <dbReference type="ARBA" id="ARBA00022722"/>
    </source>
</evidence>
<keyword evidence="3" id="KW-0540">Nuclease</keyword>
<keyword evidence="12" id="KW-0233">DNA recombination</keyword>
<keyword evidence="11" id="KW-0808">Transferase</keyword>
<evidence type="ECO:0000259" key="15">
    <source>
        <dbReference type="PROSITE" id="PS50994"/>
    </source>
</evidence>
<evidence type="ECO:0000313" key="17">
    <source>
        <dbReference type="Proteomes" id="UP000765509"/>
    </source>
</evidence>
<evidence type="ECO:0000256" key="14">
    <source>
        <dbReference type="ARBA" id="ARBA00049244"/>
    </source>
</evidence>
<keyword evidence="9" id="KW-0229">DNA integration</keyword>
<evidence type="ECO:0000256" key="4">
    <source>
        <dbReference type="ARBA" id="ARBA00022723"/>
    </source>
</evidence>
<dbReference type="GO" id="GO:0032196">
    <property type="term" value="P:transposition"/>
    <property type="evidence" value="ECO:0007669"/>
    <property type="project" value="UniProtKB-KW"/>
</dbReference>